<evidence type="ECO:0000313" key="5">
    <source>
        <dbReference type="Proteomes" id="UP001597187"/>
    </source>
</evidence>
<accession>A0ABD6AWT3</accession>
<dbReference type="InterPro" id="IPR036291">
    <property type="entry name" value="NAD(P)-bd_dom_sf"/>
</dbReference>
<evidence type="ECO:0000259" key="3">
    <source>
        <dbReference type="Pfam" id="PF22725"/>
    </source>
</evidence>
<dbReference type="InterPro" id="IPR000683">
    <property type="entry name" value="Gfo/Idh/MocA-like_OxRdtase_N"/>
</dbReference>
<dbReference type="RefSeq" id="WP_250874178.1">
    <property type="nucleotide sequence ID" value="NZ_JALXFV010000007.1"/>
</dbReference>
<proteinExistence type="predicted"/>
<dbReference type="PANTHER" id="PTHR43818">
    <property type="entry name" value="BCDNA.GH03377"/>
    <property type="match status" value="1"/>
</dbReference>
<feature type="domain" description="Gfo/Idh/MocA-like oxidoreductase N-terminal" evidence="2">
    <location>
        <begin position="6"/>
        <end position="129"/>
    </location>
</feature>
<sequence>MSGDSLKVGVLGYRFMGKAHANALARLPMFFPDAPATDRHVLVGRDEAALAKAADRLGFETTSTDPESAIEDVDVFYNLGPNAVHPEFSIAALEAGVPVFCEKPLAHTLDAAERMNDAANAADVPAGVAFNYRFVPAIRYAKRLIDEGVLGEIRHVDGAYLQDWLADDDAPWSWRNDESVAGSGALGDLGAHTLDLARFLVGEQAGPIERLSGHLHTFTDERPVDETDPNGETRPVTVDDAYTAQASFANGAVGTFEASRVARGHKNDHTIRVLGSEGSVQFSLERLNELEVKERDDRGYRTVLVTDEDDPYLDHWWPPGHVIGWEHTFVHENYEFLTSVVEGTEFSPSFGDGYRVQQLLAAVEESDASGEWVETPADD</sequence>
<dbReference type="Proteomes" id="UP001597187">
    <property type="component" value="Unassembled WGS sequence"/>
</dbReference>
<gene>
    <name evidence="4" type="ORF">ACFSBT_13060</name>
</gene>
<dbReference type="InterPro" id="IPR055170">
    <property type="entry name" value="GFO_IDH_MocA-like_dom"/>
</dbReference>
<evidence type="ECO:0000313" key="4">
    <source>
        <dbReference type="EMBL" id="MFD1514206.1"/>
    </source>
</evidence>
<dbReference type="PANTHER" id="PTHR43818:SF11">
    <property type="entry name" value="BCDNA.GH03377"/>
    <property type="match status" value="1"/>
</dbReference>
<keyword evidence="5" id="KW-1185">Reference proteome</keyword>
<evidence type="ECO:0000259" key="2">
    <source>
        <dbReference type="Pfam" id="PF01408"/>
    </source>
</evidence>
<keyword evidence="1" id="KW-0560">Oxidoreductase</keyword>
<dbReference type="Gene3D" id="3.30.360.10">
    <property type="entry name" value="Dihydrodipicolinate Reductase, domain 2"/>
    <property type="match status" value="1"/>
</dbReference>
<evidence type="ECO:0000256" key="1">
    <source>
        <dbReference type="ARBA" id="ARBA00023002"/>
    </source>
</evidence>
<dbReference type="InterPro" id="IPR050463">
    <property type="entry name" value="Gfo/Idh/MocA_oxidrdct_glycsds"/>
</dbReference>
<dbReference type="Gene3D" id="3.40.50.720">
    <property type="entry name" value="NAD(P)-binding Rossmann-like Domain"/>
    <property type="match status" value="1"/>
</dbReference>
<dbReference type="Pfam" id="PF22725">
    <property type="entry name" value="GFO_IDH_MocA_C3"/>
    <property type="match status" value="1"/>
</dbReference>
<dbReference type="SUPFAM" id="SSF55347">
    <property type="entry name" value="Glyceraldehyde-3-phosphate dehydrogenase-like, C-terminal domain"/>
    <property type="match status" value="1"/>
</dbReference>
<feature type="domain" description="GFO/IDH/MocA-like oxidoreductase" evidence="3">
    <location>
        <begin position="138"/>
        <end position="280"/>
    </location>
</feature>
<organism evidence="4 5">
    <name type="scientific">Halomarina rubra</name>
    <dbReference type="NCBI Taxonomy" id="2071873"/>
    <lineage>
        <taxon>Archaea</taxon>
        <taxon>Methanobacteriati</taxon>
        <taxon>Methanobacteriota</taxon>
        <taxon>Stenosarchaea group</taxon>
        <taxon>Halobacteria</taxon>
        <taxon>Halobacteriales</taxon>
        <taxon>Natronomonadaceae</taxon>
        <taxon>Halomarina</taxon>
    </lineage>
</organism>
<dbReference type="GO" id="GO:0016491">
    <property type="term" value="F:oxidoreductase activity"/>
    <property type="evidence" value="ECO:0007669"/>
    <property type="project" value="UniProtKB-KW"/>
</dbReference>
<dbReference type="SUPFAM" id="SSF51735">
    <property type="entry name" value="NAD(P)-binding Rossmann-fold domains"/>
    <property type="match status" value="1"/>
</dbReference>
<name>A0ABD6AWT3_9EURY</name>
<dbReference type="Pfam" id="PF01408">
    <property type="entry name" value="GFO_IDH_MocA"/>
    <property type="match status" value="1"/>
</dbReference>
<dbReference type="EMBL" id="JBHUDC010000007">
    <property type="protein sequence ID" value="MFD1514206.1"/>
    <property type="molecule type" value="Genomic_DNA"/>
</dbReference>
<reference evidence="4 5" key="1">
    <citation type="journal article" date="2019" name="Int. J. Syst. Evol. Microbiol.">
        <title>The Global Catalogue of Microorganisms (GCM) 10K type strain sequencing project: providing services to taxonomists for standard genome sequencing and annotation.</title>
        <authorList>
            <consortium name="The Broad Institute Genomics Platform"/>
            <consortium name="The Broad Institute Genome Sequencing Center for Infectious Disease"/>
            <person name="Wu L."/>
            <person name="Ma J."/>
        </authorList>
    </citation>
    <scope>NUCLEOTIDE SEQUENCE [LARGE SCALE GENOMIC DNA]</scope>
    <source>
        <strain evidence="4 5">CGMCC 1.12563</strain>
    </source>
</reference>
<protein>
    <submittedName>
        <fullName evidence="4">Gfo/Idh/MocA family protein</fullName>
    </submittedName>
</protein>
<dbReference type="AlphaFoldDB" id="A0ABD6AWT3"/>
<comment type="caution">
    <text evidence="4">The sequence shown here is derived from an EMBL/GenBank/DDBJ whole genome shotgun (WGS) entry which is preliminary data.</text>
</comment>